<keyword evidence="2" id="KW-1185">Reference proteome</keyword>
<reference evidence="1 2" key="1">
    <citation type="submission" date="2019-03" db="EMBL/GenBank/DDBJ databases">
        <title>The complete genome sequence of Neokomagataea sp. Jb2 NBRC113641.</title>
        <authorList>
            <person name="Chua K.-O."/>
            <person name="Chan K.-G."/>
            <person name="See-Too W.-S."/>
        </authorList>
    </citation>
    <scope>NUCLEOTIDE SEQUENCE [LARGE SCALE GENOMIC DNA]</scope>
    <source>
        <strain evidence="1 2">Jb2</strain>
    </source>
</reference>
<comment type="caution">
    <text evidence="1">The sequence shown here is derived from an EMBL/GenBank/DDBJ whole genome shotgun (WGS) entry which is preliminary data.</text>
</comment>
<gene>
    <name evidence="1" type="ORF">E3202_08020</name>
</gene>
<organism evidence="1 2">
    <name type="scientific">Oecophyllibacter saccharovorans</name>
    <dbReference type="NCBI Taxonomy" id="2558360"/>
    <lineage>
        <taxon>Bacteria</taxon>
        <taxon>Pseudomonadati</taxon>
        <taxon>Pseudomonadota</taxon>
        <taxon>Alphaproteobacteria</taxon>
        <taxon>Acetobacterales</taxon>
        <taxon>Acetobacteraceae</taxon>
        <taxon>Oecophyllibacter</taxon>
    </lineage>
</organism>
<sequence>MKLDKTSSDLNEQSEAYVSCFIIYLHPFRLIETEDDPVKETTYNQVKNQSWNAKDLTKVIGALEVNIEAKVSTQLFVARDGGLALPRLEQLSNTQAVVGKFNLCLAGALLGGIYCQAITPDSLEAGAIKYYASSKQKYMSGEWQAPAAANIFHRQIRFGLASPIEAGALRAPPRVTNFFELKQAIQVGLQILAAVPPVQGEYLLKGVTSFVRLDWGEALANFWIVVEQLISFLWKKYIVDPTLVNDPNSSRRKQLEDRRTWTASTRIEMLTQKDVIPLECFKALATARRARNKLHHEGTHPTKEDAQAAYKGLIELLIVALNGQKLPLLEIVLDEFMLDDPCSVPECEEFKACDPDVLSISQPRY</sequence>
<accession>A0A506UMR8</accession>
<evidence type="ECO:0000313" key="1">
    <source>
        <dbReference type="EMBL" id="TPW34423.1"/>
    </source>
</evidence>
<proteinExistence type="predicted"/>
<name>A0A506UMR8_9PROT</name>
<dbReference type="Proteomes" id="UP000315037">
    <property type="component" value="Unassembled WGS sequence"/>
</dbReference>
<evidence type="ECO:0000313" key="2">
    <source>
        <dbReference type="Proteomes" id="UP000315037"/>
    </source>
</evidence>
<protein>
    <submittedName>
        <fullName evidence="1">Uncharacterized protein</fullName>
    </submittedName>
</protein>
<dbReference type="EMBL" id="SORZ01000002">
    <property type="protein sequence ID" value="TPW34423.1"/>
    <property type="molecule type" value="Genomic_DNA"/>
</dbReference>
<dbReference type="AlphaFoldDB" id="A0A506UMR8"/>
<dbReference type="RefSeq" id="WP_165601005.1">
    <property type="nucleotide sequence ID" value="NZ_SORZ01000002.1"/>
</dbReference>